<dbReference type="AlphaFoldDB" id="A0AAN5Y850"/>
<evidence type="ECO:0000313" key="2">
    <source>
        <dbReference type="Proteomes" id="UP001280897"/>
    </source>
</evidence>
<dbReference type="Proteomes" id="UP001280897">
    <property type="component" value="Unassembled WGS sequence"/>
</dbReference>
<sequence>MRYDRFTETDVQEFFDYYYVDRGIIKWQGYYLSDHLSALKRDAEQRTAKLQWDENHHGTGAEPGKGS</sequence>
<dbReference type="GeneID" id="57366383"/>
<organism evidence="1 2">
    <name type="scientific">Pediococcus acidilactici</name>
    <dbReference type="NCBI Taxonomy" id="1254"/>
    <lineage>
        <taxon>Bacteria</taxon>
        <taxon>Bacillati</taxon>
        <taxon>Bacillota</taxon>
        <taxon>Bacilli</taxon>
        <taxon>Lactobacillales</taxon>
        <taxon>Lactobacillaceae</taxon>
        <taxon>Pediococcus</taxon>
        <taxon>Pediococcus acidilactici group</taxon>
    </lineage>
</organism>
<reference evidence="1" key="2">
    <citation type="submission" date="2023-10" db="EMBL/GenBank/DDBJ databases">
        <authorList>
            <person name="Khurajog B."/>
        </authorList>
    </citation>
    <scope>NUCLEOTIDE SEQUENCE</scope>
    <source>
        <strain evidence="1">BF9</strain>
    </source>
</reference>
<reference evidence="1" key="1">
    <citation type="journal article" date="2023" name="PeerJ">
        <title>Selection and evaluation of lactic acid bacteria from chicken feces in Thailand as potential probiotics.</title>
        <authorList>
            <person name="Khurajog B."/>
            <person name="Disastra Y."/>
            <person name="Lawwyne L.D."/>
            <person name="Sirichokchatchawan W."/>
            <person name="Niyomtham W."/>
            <person name="Yindee J."/>
            <person name="Hampson D.J."/>
            <person name="Prapasarakul N."/>
        </authorList>
    </citation>
    <scope>NUCLEOTIDE SEQUENCE</scope>
    <source>
        <strain evidence="1">BF9</strain>
    </source>
</reference>
<evidence type="ECO:0000313" key="1">
    <source>
        <dbReference type="EMBL" id="MDV2621588.1"/>
    </source>
</evidence>
<comment type="caution">
    <text evidence="1">The sequence shown here is derived from an EMBL/GenBank/DDBJ whole genome shotgun (WGS) entry which is preliminary data.</text>
</comment>
<dbReference type="EMBL" id="JAWJAV010000004">
    <property type="protein sequence ID" value="MDV2621588.1"/>
    <property type="molecule type" value="Genomic_DNA"/>
</dbReference>
<proteinExistence type="predicted"/>
<accession>A0AAN5Y850</accession>
<gene>
    <name evidence="1" type="ORF">R0G89_07545</name>
</gene>
<name>A0AAN5Y850_PEDAC</name>
<protein>
    <submittedName>
        <fullName evidence="1">Uncharacterized protein</fullName>
    </submittedName>
</protein>
<dbReference type="RefSeq" id="WP_005918882.1">
    <property type="nucleotide sequence ID" value="NZ_BJMF01000003.1"/>
</dbReference>